<keyword evidence="1" id="KW-0472">Membrane</keyword>
<dbReference type="InterPro" id="IPR053195">
    <property type="entry name" value="Bax-like"/>
</dbReference>
<feature type="transmembrane region" description="Helical" evidence="1">
    <location>
        <begin position="12"/>
        <end position="32"/>
    </location>
</feature>
<gene>
    <name evidence="3" type="ORF">TH19_00395</name>
</gene>
<evidence type="ECO:0000313" key="3">
    <source>
        <dbReference type="EMBL" id="RCK39554.1"/>
    </source>
</evidence>
<sequence>MASAKAGNYRKVALASVTGAIGLLYFGIISGIDVSPKPVGLGTEIIPETVENTDGTVPKKPKPVYRRGPEVAALNQYFKSIGYDLSDVTEVPRVYIKRVPKGLGELASVDERKMLFLRIMLPLAMRVNEEIITRRDRLMAIQAKGISGTPVSAADQQWVEQLMKRYRVTDGGMTALLERIDVIPASLILAQSAEESGWGTSRFVRTGNALFGQWAWGDDEGIVPEDREEGKTHVIKAFGSLMDSVRAYARNINSHPAYQDLRQRRASMRTEGQLINGWDLAETLTKYSERGPEYVDSLHAIMRANGLNELDGLTFAIGDVPPPPQVLASLED</sequence>
<name>A0A367WDM6_9PROT</name>
<dbReference type="GO" id="GO:0004040">
    <property type="term" value="F:amidase activity"/>
    <property type="evidence" value="ECO:0007669"/>
    <property type="project" value="InterPro"/>
</dbReference>
<dbReference type="Pfam" id="PF01832">
    <property type="entry name" value="Glucosaminidase"/>
    <property type="match status" value="1"/>
</dbReference>
<keyword evidence="1" id="KW-0812">Transmembrane</keyword>
<organism evidence="3 4">
    <name type="scientific">Thalassospira profundimaris</name>
    <dbReference type="NCBI Taxonomy" id="502049"/>
    <lineage>
        <taxon>Bacteria</taxon>
        <taxon>Pseudomonadati</taxon>
        <taxon>Pseudomonadota</taxon>
        <taxon>Alphaproteobacteria</taxon>
        <taxon>Rhodospirillales</taxon>
        <taxon>Thalassospiraceae</taxon>
        <taxon>Thalassospira</taxon>
    </lineage>
</organism>
<dbReference type="OrthoDB" id="9788155at2"/>
<accession>A0A367WDM6</accession>
<dbReference type="RefSeq" id="WP_114100348.1">
    <property type="nucleotide sequence ID" value="NZ_JPWF01000001.1"/>
</dbReference>
<dbReference type="EMBL" id="JPWF01000001">
    <property type="protein sequence ID" value="RCK39554.1"/>
    <property type="molecule type" value="Genomic_DNA"/>
</dbReference>
<proteinExistence type="predicted"/>
<dbReference type="Proteomes" id="UP000253226">
    <property type="component" value="Unassembled WGS sequence"/>
</dbReference>
<keyword evidence="1" id="KW-1133">Transmembrane helix</keyword>
<comment type="caution">
    <text evidence="3">The sequence shown here is derived from an EMBL/GenBank/DDBJ whole genome shotgun (WGS) entry which is preliminary data.</text>
</comment>
<evidence type="ECO:0000259" key="2">
    <source>
        <dbReference type="Pfam" id="PF01832"/>
    </source>
</evidence>
<dbReference type="AlphaFoldDB" id="A0A367WDM6"/>
<dbReference type="PANTHER" id="PTHR40572">
    <property type="entry name" value="PROTEIN BAX"/>
    <property type="match status" value="1"/>
</dbReference>
<evidence type="ECO:0000256" key="1">
    <source>
        <dbReference type="SAM" id="Phobius"/>
    </source>
</evidence>
<protein>
    <recommendedName>
        <fullName evidence="2">Mannosyl-glycoprotein endo-beta-N-acetylglucosamidase-like domain-containing protein</fullName>
    </recommendedName>
</protein>
<dbReference type="InterPro" id="IPR002901">
    <property type="entry name" value="MGlyc_endo_b_GlcNAc-like_dom"/>
</dbReference>
<dbReference type="PANTHER" id="PTHR40572:SF1">
    <property type="entry name" value="PROTEIN BAX"/>
    <property type="match status" value="1"/>
</dbReference>
<dbReference type="Gene3D" id="1.10.530.10">
    <property type="match status" value="1"/>
</dbReference>
<reference evidence="3 4" key="1">
    <citation type="submission" date="2014-07" db="EMBL/GenBank/DDBJ databases">
        <title>Draft genome sequence of Thalassospira profundimaris 35.</title>
        <authorList>
            <person name="Lai Q."/>
            <person name="Shao Z."/>
        </authorList>
    </citation>
    <scope>NUCLEOTIDE SEQUENCE [LARGE SCALE GENOMIC DNA]</scope>
    <source>
        <strain evidence="3 4">35</strain>
    </source>
</reference>
<evidence type="ECO:0000313" key="4">
    <source>
        <dbReference type="Proteomes" id="UP000253226"/>
    </source>
</evidence>
<feature type="domain" description="Mannosyl-glycoprotein endo-beta-N-acetylglucosamidase-like" evidence="2">
    <location>
        <begin position="178"/>
        <end position="305"/>
    </location>
</feature>